<accession>A0AC61KY60</accession>
<protein>
    <submittedName>
        <fullName evidence="1">Uncharacterized protein</fullName>
    </submittedName>
</protein>
<comment type="caution">
    <text evidence="1">The sequence shown here is derived from an EMBL/GenBank/DDBJ whole genome shotgun (WGS) entry which is preliminary data.</text>
</comment>
<evidence type="ECO:0000313" key="2">
    <source>
        <dbReference type="Proteomes" id="UP000248329"/>
    </source>
</evidence>
<name>A0AC61KY60_9EURY</name>
<proteinExistence type="predicted"/>
<dbReference type="EMBL" id="PQXF01000088">
    <property type="protein sequence ID" value="PXF56720.1"/>
    <property type="molecule type" value="Genomic_DNA"/>
</dbReference>
<reference evidence="1" key="1">
    <citation type="submission" date="2018-01" db="EMBL/GenBank/DDBJ databases">
        <authorList>
            <person name="Krukenberg V."/>
        </authorList>
    </citation>
    <scope>NUCLEOTIDE SEQUENCE</scope>
    <source>
        <strain evidence="1">E20ANME2</strain>
    </source>
</reference>
<gene>
    <name evidence="1" type="ORF">C4B59_16470</name>
</gene>
<organism evidence="1 2">
    <name type="scientific">Candidatus Methanogaster sp</name>
    <dbReference type="NCBI Taxonomy" id="3386292"/>
    <lineage>
        <taxon>Archaea</taxon>
        <taxon>Methanobacteriati</taxon>
        <taxon>Methanobacteriota</taxon>
        <taxon>Stenosarchaea group</taxon>
        <taxon>Methanomicrobia</taxon>
        <taxon>Methanosarcinales</taxon>
        <taxon>ANME-2 cluster</taxon>
        <taxon>Candidatus Methanogasteraceae</taxon>
        <taxon>Candidatus Methanogaster</taxon>
    </lineage>
</organism>
<evidence type="ECO:0000313" key="1">
    <source>
        <dbReference type="EMBL" id="PXF56720.1"/>
    </source>
</evidence>
<dbReference type="Proteomes" id="UP000248329">
    <property type="component" value="Unassembled WGS sequence"/>
</dbReference>
<sequence>MRPRKIKEATNDRIVLVDGTVTPKCIFWSLVLIAVASFFLLCLVSGLTEPEYSGERLEQLIFFVFVYGFMFMCCGGGRSPGVLHDLLIKESVVIDRNLQSVVIEGDSFIKYLESTKKIRFSDIEYIEVTIDALDGRATGHRDVRLIPFHGTDVKIYDGDCETAEKIGKKIHDITGKPSSHKKHHRASNPS</sequence>